<name>A0AAJ7W289_CEPCN</name>
<keyword evidence="2" id="KW-0732">Signal</keyword>
<organism evidence="3 4">
    <name type="scientific">Cephus cinctus</name>
    <name type="common">Wheat stem sawfly</name>
    <dbReference type="NCBI Taxonomy" id="211228"/>
    <lineage>
        <taxon>Eukaryota</taxon>
        <taxon>Metazoa</taxon>
        <taxon>Ecdysozoa</taxon>
        <taxon>Arthropoda</taxon>
        <taxon>Hexapoda</taxon>
        <taxon>Insecta</taxon>
        <taxon>Pterygota</taxon>
        <taxon>Neoptera</taxon>
        <taxon>Endopterygota</taxon>
        <taxon>Hymenoptera</taxon>
        <taxon>Cephoidea</taxon>
        <taxon>Cephidae</taxon>
        <taxon>Cephus</taxon>
    </lineage>
</organism>
<feature type="region of interest" description="Disordered" evidence="1">
    <location>
        <begin position="77"/>
        <end position="105"/>
    </location>
</feature>
<protein>
    <submittedName>
        <fullName evidence="4">Uncharacterized protein LOC107268243</fullName>
    </submittedName>
</protein>
<evidence type="ECO:0000256" key="1">
    <source>
        <dbReference type="SAM" id="MobiDB-lite"/>
    </source>
</evidence>
<dbReference type="RefSeq" id="XP_024941317.1">
    <property type="nucleotide sequence ID" value="XM_025085549.1"/>
</dbReference>
<evidence type="ECO:0000256" key="2">
    <source>
        <dbReference type="SAM" id="SignalP"/>
    </source>
</evidence>
<dbReference type="GeneID" id="107268243"/>
<dbReference type="Proteomes" id="UP000694920">
    <property type="component" value="Unplaced"/>
</dbReference>
<feature type="chain" id="PRO_5042465119" evidence="2">
    <location>
        <begin position="22"/>
        <end position="123"/>
    </location>
</feature>
<accession>A0AAJ7W289</accession>
<gene>
    <name evidence="4" type="primary">LOC107268243</name>
</gene>
<sequence length="123" mass="14453">MERFWFLVWMLLASLLNSALPLYRDKNNSARDADAVQVLLARYLQKRLQGAQLSTPPPPSVFFSLNHQARVRSASQMKFNSDLLQDHEERRDRKEDYDDYEDDLQGFEDTERGRTRINLFSGN</sequence>
<proteinExistence type="predicted"/>
<keyword evidence="3" id="KW-1185">Reference proteome</keyword>
<reference evidence="4" key="1">
    <citation type="submission" date="2025-08" db="UniProtKB">
        <authorList>
            <consortium name="RefSeq"/>
        </authorList>
    </citation>
    <scope>IDENTIFICATION</scope>
</reference>
<evidence type="ECO:0000313" key="3">
    <source>
        <dbReference type="Proteomes" id="UP000694920"/>
    </source>
</evidence>
<dbReference type="KEGG" id="ccin:107268243"/>
<feature type="signal peptide" evidence="2">
    <location>
        <begin position="1"/>
        <end position="21"/>
    </location>
</feature>
<feature type="compositionally biased region" description="Basic and acidic residues" evidence="1">
    <location>
        <begin position="84"/>
        <end position="96"/>
    </location>
</feature>
<dbReference type="AlphaFoldDB" id="A0AAJ7W289"/>
<evidence type="ECO:0000313" key="4">
    <source>
        <dbReference type="RefSeq" id="XP_024941317.1"/>
    </source>
</evidence>